<evidence type="ECO:0000313" key="5">
    <source>
        <dbReference type="Proteomes" id="UP000411403"/>
    </source>
</evidence>
<evidence type="ECO:0000313" key="2">
    <source>
        <dbReference type="EMBL" id="EAK5104456.1"/>
    </source>
</evidence>
<feature type="domain" description="UmuC" evidence="1">
    <location>
        <begin position="10"/>
        <end position="122"/>
    </location>
</feature>
<evidence type="ECO:0000259" key="1">
    <source>
        <dbReference type="Pfam" id="PF00817"/>
    </source>
</evidence>
<proteinExistence type="predicted"/>
<dbReference type="GO" id="GO:0006281">
    <property type="term" value="P:DNA repair"/>
    <property type="evidence" value="ECO:0007669"/>
    <property type="project" value="InterPro"/>
</dbReference>
<dbReference type="EMBL" id="AACSIE010000023">
    <property type="protein sequence ID" value="EAL9205403.1"/>
    <property type="molecule type" value="Genomic_DNA"/>
</dbReference>
<dbReference type="InterPro" id="IPR043502">
    <property type="entry name" value="DNA/RNA_pol_sf"/>
</dbReference>
<evidence type="ECO:0000313" key="3">
    <source>
        <dbReference type="EMBL" id="EAL9205403.1"/>
    </source>
</evidence>
<gene>
    <name evidence="2" type="ORF">B9Q54_09345</name>
    <name evidence="3" type="ORF">DYU70_09635</name>
</gene>
<dbReference type="Pfam" id="PF00817">
    <property type="entry name" value="IMS"/>
    <property type="match status" value="1"/>
</dbReference>
<protein>
    <recommendedName>
        <fullName evidence="1">UmuC domain-containing protein</fullName>
    </recommendedName>
</protein>
<dbReference type="RefSeq" id="WP_002801255.1">
    <property type="nucleotide sequence ID" value="NZ_JAHCXH010000022.1"/>
</dbReference>
<reference evidence="3 5" key="1">
    <citation type="submission" date="2018-08" db="EMBL/GenBank/DDBJ databases">
        <authorList>
            <consortium name="NARMS: The National Antimicrobial Resistance Monitoring System"/>
        </authorList>
    </citation>
    <scope>NUCLEOTIDE SEQUENCE [LARGE SCALE GENOMIC DNA]</scope>
    <source>
        <strain evidence="3 5">CVM N17C171</strain>
        <strain evidence="2 4">FSIS1711007</strain>
    </source>
</reference>
<dbReference type="InterPro" id="IPR001126">
    <property type="entry name" value="UmuC"/>
</dbReference>
<dbReference type="SUPFAM" id="SSF56672">
    <property type="entry name" value="DNA/RNA polymerases"/>
    <property type="match status" value="1"/>
</dbReference>
<sequence>MDNTQKYAVIDLKSFYASVECILRKLDPLNTNLVVADESRTEKTICLAVSPALRSYNISGRLRLFELIQKVKTINYERLKIAKYFSAKSYNHLELINNPNLELDYIVAKPRMSTYIDYSSKISVFI</sequence>
<dbReference type="Proteomes" id="UP000409545">
    <property type="component" value="Unassembled WGS sequence"/>
</dbReference>
<name>A0A630B9A6_CAMCO</name>
<dbReference type="Proteomes" id="UP000411403">
    <property type="component" value="Unassembled WGS sequence"/>
</dbReference>
<dbReference type="EMBL" id="AACGUZ010000031">
    <property type="protein sequence ID" value="EAK5104456.1"/>
    <property type="molecule type" value="Genomic_DNA"/>
</dbReference>
<accession>A0A630B9A6</accession>
<evidence type="ECO:0000313" key="4">
    <source>
        <dbReference type="Proteomes" id="UP000409545"/>
    </source>
</evidence>
<organism evidence="3 5">
    <name type="scientific">Campylobacter coli</name>
    <dbReference type="NCBI Taxonomy" id="195"/>
    <lineage>
        <taxon>Bacteria</taxon>
        <taxon>Pseudomonadati</taxon>
        <taxon>Campylobacterota</taxon>
        <taxon>Epsilonproteobacteria</taxon>
        <taxon>Campylobacterales</taxon>
        <taxon>Campylobacteraceae</taxon>
        <taxon>Campylobacter</taxon>
    </lineage>
</organism>
<comment type="caution">
    <text evidence="3">The sequence shown here is derived from an EMBL/GenBank/DDBJ whole genome shotgun (WGS) entry which is preliminary data.</text>
</comment>
<dbReference type="AlphaFoldDB" id="A0A630B9A6"/>